<keyword evidence="5 7" id="KW-0520">NAD</keyword>
<keyword evidence="4 7" id="KW-0560">Oxidoreductase</keyword>
<dbReference type="Pfam" id="PF01232">
    <property type="entry name" value="Mannitol_dh"/>
    <property type="match status" value="1"/>
</dbReference>
<comment type="similarity">
    <text evidence="1 7">Belongs to the mannitol dehydrogenase family.</text>
</comment>
<evidence type="ECO:0000256" key="3">
    <source>
        <dbReference type="ARBA" id="ARBA00016219"/>
    </source>
</evidence>
<dbReference type="InterPro" id="IPR023028">
    <property type="entry name" value="Mannitol_1_phos_5_DH"/>
</dbReference>
<dbReference type="Pfam" id="PF08125">
    <property type="entry name" value="Mannitol_dh_C"/>
    <property type="match status" value="1"/>
</dbReference>
<organism evidence="10 11">
    <name type="scientific">Kocuria palustris PEL</name>
    <dbReference type="NCBI Taxonomy" id="1236550"/>
    <lineage>
        <taxon>Bacteria</taxon>
        <taxon>Bacillati</taxon>
        <taxon>Actinomycetota</taxon>
        <taxon>Actinomycetes</taxon>
        <taxon>Micrococcales</taxon>
        <taxon>Micrococcaceae</taxon>
        <taxon>Kocuria</taxon>
    </lineage>
</organism>
<protein>
    <recommendedName>
        <fullName evidence="3 7">Mannitol-1-phosphate 5-dehydrogenase</fullName>
        <ecNumber evidence="2 7">1.1.1.17</ecNumber>
    </recommendedName>
</protein>
<evidence type="ECO:0000259" key="8">
    <source>
        <dbReference type="Pfam" id="PF01232"/>
    </source>
</evidence>
<dbReference type="EC" id="1.1.1.17" evidence="2 7"/>
<dbReference type="GO" id="GO:0005829">
    <property type="term" value="C:cytosol"/>
    <property type="evidence" value="ECO:0007669"/>
    <property type="project" value="TreeGrafter"/>
</dbReference>
<comment type="caution">
    <text evidence="10">The sequence shown here is derived from an EMBL/GenBank/DDBJ whole genome shotgun (WGS) entry which is preliminary data.</text>
</comment>
<reference evidence="10 11" key="1">
    <citation type="journal article" date="2014" name="Genome Announc.">
        <title>Draft Genome Sequence of Kocuria palustris PEL.</title>
        <authorList>
            <person name="Sharma G."/>
            <person name="Khatri I."/>
            <person name="Subramanian S."/>
        </authorList>
    </citation>
    <scope>NUCLEOTIDE SEQUENCE [LARGE SCALE GENOMIC DNA]</scope>
    <source>
        <strain evidence="10 11">PEL</strain>
    </source>
</reference>
<feature type="binding site" evidence="7">
    <location>
        <begin position="3"/>
        <end position="14"/>
    </location>
    <ligand>
        <name>NAD(+)</name>
        <dbReference type="ChEBI" id="CHEBI:57540"/>
    </ligand>
</feature>
<evidence type="ECO:0000256" key="4">
    <source>
        <dbReference type="ARBA" id="ARBA00023002"/>
    </source>
</evidence>
<dbReference type="InterPro" id="IPR013131">
    <property type="entry name" value="Mannitol_DH_N"/>
</dbReference>
<feature type="domain" description="Mannitol dehydrogenase N-terminal" evidence="8">
    <location>
        <begin position="1"/>
        <end position="191"/>
    </location>
</feature>
<dbReference type="PANTHER" id="PTHR30524">
    <property type="entry name" value="MANNITOL-1-PHOSPHATE 5-DEHYDROGENASE"/>
    <property type="match status" value="1"/>
</dbReference>
<dbReference type="GO" id="GO:0019592">
    <property type="term" value="P:mannitol catabolic process"/>
    <property type="evidence" value="ECO:0007669"/>
    <property type="project" value="TreeGrafter"/>
</dbReference>
<proteinExistence type="inferred from homology"/>
<dbReference type="HAMAP" id="MF_00196">
    <property type="entry name" value="Mannitol_dehydrog"/>
    <property type="match status" value="1"/>
</dbReference>
<dbReference type="Gene3D" id="3.40.50.720">
    <property type="entry name" value="NAD(P)-binding Rossmann-like Domain"/>
    <property type="match status" value="1"/>
</dbReference>
<dbReference type="InterPro" id="IPR013328">
    <property type="entry name" value="6PGD_dom2"/>
</dbReference>
<dbReference type="InterPro" id="IPR036291">
    <property type="entry name" value="NAD(P)-bd_dom_sf"/>
</dbReference>
<evidence type="ECO:0000313" key="11">
    <source>
        <dbReference type="Proteomes" id="UP000009877"/>
    </source>
</evidence>
<feature type="domain" description="Mannitol dehydrogenase C-terminal" evidence="9">
    <location>
        <begin position="199"/>
        <end position="342"/>
    </location>
</feature>
<evidence type="ECO:0000256" key="6">
    <source>
        <dbReference type="ARBA" id="ARBA00048615"/>
    </source>
</evidence>
<name>M2YF91_9MICC</name>
<comment type="catalytic activity">
    <reaction evidence="6 7">
        <text>D-mannitol 1-phosphate + NAD(+) = beta-D-fructose 6-phosphate + NADH + H(+)</text>
        <dbReference type="Rhea" id="RHEA:19661"/>
        <dbReference type="ChEBI" id="CHEBI:15378"/>
        <dbReference type="ChEBI" id="CHEBI:57540"/>
        <dbReference type="ChEBI" id="CHEBI:57634"/>
        <dbReference type="ChEBI" id="CHEBI:57945"/>
        <dbReference type="ChEBI" id="CHEBI:61381"/>
        <dbReference type="EC" id="1.1.1.17"/>
    </reaction>
</comment>
<dbReference type="PANTHER" id="PTHR30524:SF0">
    <property type="entry name" value="ALTRONATE OXIDOREDUCTASE-RELATED"/>
    <property type="match status" value="1"/>
</dbReference>
<dbReference type="PRINTS" id="PR00084">
    <property type="entry name" value="MTLDHDRGNASE"/>
</dbReference>
<evidence type="ECO:0000256" key="5">
    <source>
        <dbReference type="ARBA" id="ARBA00023027"/>
    </source>
</evidence>
<dbReference type="Gene3D" id="1.10.1040.10">
    <property type="entry name" value="N-(1-d-carboxylethyl)-l-norvaline Dehydrogenase, domain 2"/>
    <property type="match status" value="1"/>
</dbReference>
<dbReference type="AlphaFoldDB" id="M2YF91"/>
<accession>M2YF91</accession>
<sequence length="381" mass="40313">MKAVHFGAGNIGRGFVGVLLHEAGYELVFADVADALIGQINDQDSYVVHEVGEGARDHEVTGFSGVNSASDLGGLREQIVSADMITTAVGPRVLQIIAPTIAEGLRARAEAGVEGRVAVMACENAINATDGLAEAIRAAYPEADQVAIFANTAVDRIVPDQAPGQGLDVTVETYHEWAVESAPFQGQTPDVPGITWVEDLEPYITRKLFTVNTGHAATAYFGRQAGITKISDVLADAQVRSQVEAVLAETKELLVAKFGFAPEVQQAYVEKIITRFTNPHLPDTVERVGRAPLRKISRTERFVGPAAELAERGLSADALVAAVAAALAFDVPEDPESAELQARLAAARGDRQATDALVTDLTGIAEEHPLFPALSEVFAAA</sequence>
<evidence type="ECO:0000256" key="7">
    <source>
        <dbReference type="HAMAP-Rule" id="MF_00196"/>
    </source>
</evidence>
<evidence type="ECO:0000256" key="2">
    <source>
        <dbReference type="ARBA" id="ARBA00012939"/>
    </source>
</evidence>
<gene>
    <name evidence="7" type="primary">mtlD</name>
    <name evidence="10" type="ORF">C884_02134</name>
</gene>
<dbReference type="GO" id="GO:0008926">
    <property type="term" value="F:mannitol-1-phosphate 5-dehydrogenase activity"/>
    <property type="evidence" value="ECO:0007669"/>
    <property type="project" value="UniProtKB-UniRule"/>
</dbReference>
<dbReference type="InterPro" id="IPR013118">
    <property type="entry name" value="Mannitol_DH_C"/>
</dbReference>
<dbReference type="InterPro" id="IPR000669">
    <property type="entry name" value="Mannitol_DH"/>
</dbReference>
<evidence type="ECO:0000313" key="10">
    <source>
        <dbReference type="EMBL" id="EME37220.1"/>
    </source>
</evidence>
<dbReference type="InterPro" id="IPR008927">
    <property type="entry name" value="6-PGluconate_DH-like_C_sf"/>
</dbReference>
<evidence type="ECO:0000256" key="1">
    <source>
        <dbReference type="ARBA" id="ARBA00006541"/>
    </source>
</evidence>
<keyword evidence="11" id="KW-1185">Reference proteome</keyword>
<dbReference type="EMBL" id="ANHZ02000005">
    <property type="protein sequence ID" value="EME37220.1"/>
    <property type="molecule type" value="Genomic_DNA"/>
</dbReference>
<dbReference type="STRING" id="71999.KPaMU14_11460"/>
<dbReference type="Proteomes" id="UP000009877">
    <property type="component" value="Unassembled WGS sequence"/>
</dbReference>
<dbReference type="SUPFAM" id="SSF48179">
    <property type="entry name" value="6-phosphogluconate dehydrogenase C-terminal domain-like"/>
    <property type="match status" value="1"/>
</dbReference>
<dbReference type="RefSeq" id="WP_006214147.1">
    <property type="nucleotide sequence ID" value="NZ_ANHZ02000005.1"/>
</dbReference>
<evidence type="ECO:0000259" key="9">
    <source>
        <dbReference type="Pfam" id="PF08125"/>
    </source>
</evidence>
<dbReference type="NCBIfam" id="NF002652">
    <property type="entry name" value="PRK02318.2-5"/>
    <property type="match status" value="1"/>
</dbReference>
<dbReference type="SUPFAM" id="SSF51735">
    <property type="entry name" value="NAD(P)-binding Rossmann-fold domains"/>
    <property type="match status" value="1"/>
</dbReference>